<dbReference type="AlphaFoldDB" id="A0A382TBE2"/>
<sequence length="30" mass="3304">MASDNKSNLLDAGTYACVWGIIGDYVYTYV</sequence>
<dbReference type="EMBL" id="UINC01135351">
    <property type="protein sequence ID" value="SVD19440.1"/>
    <property type="molecule type" value="Genomic_DNA"/>
</dbReference>
<accession>A0A382TBE2</accession>
<name>A0A382TBE2_9ZZZZ</name>
<gene>
    <name evidence="1" type="ORF">METZ01_LOCUS372294</name>
</gene>
<evidence type="ECO:0000313" key="1">
    <source>
        <dbReference type="EMBL" id="SVD19440.1"/>
    </source>
</evidence>
<proteinExistence type="predicted"/>
<organism evidence="1">
    <name type="scientific">marine metagenome</name>
    <dbReference type="NCBI Taxonomy" id="408172"/>
    <lineage>
        <taxon>unclassified sequences</taxon>
        <taxon>metagenomes</taxon>
        <taxon>ecological metagenomes</taxon>
    </lineage>
</organism>
<feature type="non-terminal residue" evidence="1">
    <location>
        <position position="30"/>
    </location>
</feature>
<protein>
    <submittedName>
        <fullName evidence="1">Uncharacterized protein</fullName>
    </submittedName>
</protein>
<reference evidence="1" key="1">
    <citation type="submission" date="2018-05" db="EMBL/GenBank/DDBJ databases">
        <authorList>
            <person name="Lanie J.A."/>
            <person name="Ng W.-L."/>
            <person name="Kazmierczak K.M."/>
            <person name="Andrzejewski T.M."/>
            <person name="Davidsen T.M."/>
            <person name="Wayne K.J."/>
            <person name="Tettelin H."/>
            <person name="Glass J.I."/>
            <person name="Rusch D."/>
            <person name="Podicherti R."/>
            <person name="Tsui H.-C.T."/>
            <person name="Winkler M.E."/>
        </authorList>
    </citation>
    <scope>NUCLEOTIDE SEQUENCE</scope>
</reference>